<reference evidence="2" key="1">
    <citation type="submission" date="2025-08" db="UniProtKB">
        <authorList>
            <consortium name="RefSeq"/>
        </authorList>
    </citation>
    <scope>IDENTIFICATION</scope>
    <source>
        <strain evidence="2">15085-1641.00</strain>
        <tissue evidence="2">Whole body</tissue>
    </source>
</reference>
<dbReference type="Proteomes" id="UP000504633">
    <property type="component" value="Unplaced"/>
</dbReference>
<proteinExistence type="predicted"/>
<dbReference type="GeneID" id="111603961"/>
<sequence>MIRMIDGMCAVHISPHLPVHRSLKLFSRAARDFCHVTSVHCICPRHLSSARATGSTKWAPTCHVVPATCCAPDDDDDNDDETPDARCAESPVMSLLSTRSCQHLWLMFE</sequence>
<dbReference type="RefSeq" id="XP_023177564.2">
    <property type="nucleotide sequence ID" value="XM_023321796.2"/>
</dbReference>
<dbReference type="AlphaFoldDB" id="A0A6J1MAU6"/>
<gene>
    <name evidence="2" type="primary">LOC111603961</name>
</gene>
<name>A0A6J1MAU6_DROHY</name>
<evidence type="ECO:0000313" key="1">
    <source>
        <dbReference type="Proteomes" id="UP000504633"/>
    </source>
</evidence>
<organism evidence="1 2">
    <name type="scientific">Drosophila hydei</name>
    <name type="common">Fruit fly</name>
    <dbReference type="NCBI Taxonomy" id="7224"/>
    <lineage>
        <taxon>Eukaryota</taxon>
        <taxon>Metazoa</taxon>
        <taxon>Ecdysozoa</taxon>
        <taxon>Arthropoda</taxon>
        <taxon>Hexapoda</taxon>
        <taxon>Insecta</taxon>
        <taxon>Pterygota</taxon>
        <taxon>Neoptera</taxon>
        <taxon>Endopterygota</taxon>
        <taxon>Diptera</taxon>
        <taxon>Brachycera</taxon>
        <taxon>Muscomorpha</taxon>
        <taxon>Ephydroidea</taxon>
        <taxon>Drosophilidae</taxon>
        <taxon>Drosophila</taxon>
    </lineage>
</organism>
<accession>A0A6J1MAU6</accession>
<keyword evidence="1" id="KW-1185">Reference proteome</keyword>
<evidence type="ECO:0000313" key="2">
    <source>
        <dbReference type="RefSeq" id="XP_023177564.2"/>
    </source>
</evidence>
<protein>
    <submittedName>
        <fullName evidence="2">Uncharacterized protein LOC111603961 isoform X1</fullName>
    </submittedName>
</protein>
<dbReference type="KEGG" id="dhe:111603961"/>